<gene>
    <name evidence="2" type="ORF">DILT_LOCUS1639</name>
</gene>
<feature type="region of interest" description="Disordered" evidence="1">
    <location>
        <begin position="158"/>
        <end position="177"/>
    </location>
</feature>
<dbReference type="OrthoDB" id="10038576at2759"/>
<feature type="region of interest" description="Disordered" evidence="1">
    <location>
        <begin position="1"/>
        <end position="91"/>
    </location>
</feature>
<feature type="compositionally biased region" description="Polar residues" evidence="1">
    <location>
        <begin position="36"/>
        <end position="67"/>
    </location>
</feature>
<sequence>MPQQSNVGQALRSQQLGPSDAGLNTPFHPLIGLKLASSTPKNNDSGFDENLTQTGSCPFQQNYSADSCFQHPDPDSENRQPLSRHHHQKEQVGYRFPEPLTFATPPSASNGPFHFDMSIPFIVPPPALLLSTPVLQSIPLLSPTGFYWPSLTPQPTAGRWSTLGSPGQSSVAPRVYD</sequence>
<feature type="compositionally biased region" description="Polar residues" evidence="1">
    <location>
        <begin position="162"/>
        <end position="171"/>
    </location>
</feature>
<evidence type="ECO:0000313" key="3">
    <source>
        <dbReference type="Proteomes" id="UP000281553"/>
    </source>
</evidence>
<proteinExistence type="predicted"/>
<protein>
    <submittedName>
        <fullName evidence="2">Uncharacterized protein</fullName>
    </submittedName>
</protein>
<name>A0A3P6S246_DIBLA</name>
<organism evidence="2 3">
    <name type="scientific">Dibothriocephalus latus</name>
    <name type="common">Fish tapeworm</name>
    <name type="synonym">Diphyllobothrium latum</name>
    <dbReference type="NCBI Taxonomy" id="60516"/>
    <lineage>
        <taxon>Eukaryota</taxon>
        <taxon>Metazoa</taxon>
        <taxon>Spiralia</taxon>
        <taxon>Lophotrochozoa</taxon>
        <taxon>Platyhelminthes</taxon>
        <taxon>Cestoda</taxon>
        <taxon>Eucestoda</taxon>
        <taxon>Diphyllobothriidea</taxon>
        <taxon>Diphyllobothriidae</taxon>
        <taxon>Dibothriocephalus</taxon>
    </lineage>
</organism>
<dbReference type="Proteomes" id="UP000281553">
    <property type="component" value="Unassembled WGS sequence"/>
</dbReference>
<accession>A0A3P6S246</accession>
<dbReference type="AlphaFoldDB" id="A0A3P6S246"/>
<reference evidence="2 3" key="1">
    <citation type="submission" date="2018-11" db="EMBL/GenBank/DDBJ databases">
        <authorList>
            <consortium name="Pathogen Informatics"/>
        </authorList>
    </citation>
    <scope>NUCLEOTIDE SEQUENCE [LARGE SCALE GENOMIC DNA]</scope>
</reference>
<keyword evidence="3" id="KW-1185">Reference proteome</keyword>
<feature type="compositionally biased region" description="Polar residues" evidence="1">
    <location>
        <begin position="1"/>
        <end position="17"/>
    </location>
</feature>
<dbReference type="EMBL" id="UYRU01012546">
    <property type="protein sequence ID" value="VDK48138.1"/>
    <property type="molecule type" value="Genomic_DNA"/>
</dbReference>
<evidence type="ECO:0000256" key="1">
    <source>
        <dbReference type="SAM" id="MobiDB-lite"/>
    </source>
</evidence>
<evidence type="ECO:0000313" key="2">
    <source>
        <dbReference type="EMBL" id="VDK48138.1"/>
    </source>
</evidence>
<feature type="non-terminal residue" evidence="2">
    <location>
        <position position="177"/>
    </location>
</feature>